<dbReference type="EMBL" id="JBHSFW010000001">
    <property type="protein sequence ID" value="MFC4617479.1"/>
    <property type="molecule type" value="Genomic_DNA"/>
</dbReference>
<dbReference type="EC" id="2.9.1.1" evidence="8"/>
<dbReference type="SUPFAM" id="SSF53383">
    <property type="entry name" value="PLP-dependent transferases"/>
    <property type="match status" value="1"/>
</dbReference>
<keyword evidence="4 8" id="KW-0663">Pyridoxal phosphate</keyword>
<keyword evidence="6 8" id="KW-0711">Selenium</keyword>
<dbReference type="GO" id="GO:0004125">
    <property type="term" value="F:L-seryl-tRNA(Sec) selenium transferase activity"/>
    <property type="evidence" value="ECO:0007669"/>
    <property type="project" value="UniProtKB-EC"/>
</dbReference>
<accession>A0ABV9GJY5</accession>
<comment type="subcellular location">
    <subcellularLocation>
        <location evidence="8">Cytoplasm</location>
    </subcellularLocation>
</comment>
<comment type="caution">
    <text evidence="9">The sequence shown here is derived from an EMBL/GenBank/DDBJ whole genome shotgun (WGS) entry which is preliminary data.</text>
</comment>
<evidence type="ECO:0000256" key="8">
    <source>
        <dbReference type="HAMAP-Rule" id="MF_00423"/>
    </source>
</evidence>
<dbReference type="PANTHER" id="PTHR32328">
    <property type="entry name" value="L-SERYL-TRNA(SEC) SELENIUM TRANSFERASE"/>
    <property type="match status" value="1"/>
</dbReference>
<dbReference type="PANTHER" id="PTHR32328:SF0">
    <property type="entry name" value="L-SERYL-TRNA(SEC) SELENIUM TRANSFERASE"/>
    <property type="match status" value="1"/>
</dbReference>
<dbReference type="RefSeq" id="WP_376844520.1">
    <property type="nucleotide sequence ID" value="NZ_JBHSFW010000001.1"/>
</dbReference>
<dbReference type="InterPro" id="IPR015424">
    <property type="entry name" value="PyrdxlP-dep_Trfase"/>
</dbReference>
<evidence type="ECO:0000313" key="9">
    <source>
        <dbReference type="EMBL" id="MFC4617479.1"/>
    </source>
</evidence>
<dbReference type="InterPro" id="IPR015421">
    <property type="entry name" value="PyrdxlP-dep_Trfase_major"/>
</dbReference>
<dbReference type="Proteomes" id="UP001596022">
    <property type="component" value="Unassembled WGS sequence"/>
</dbReference>
<comment type="catalytic activity">
    <reaction evidence="8">
        <text>L-seryl-tRNA(Sec) + selenophosphate + H(+) = L-selenocysteinyl-tRNA(Sec) + phosphate</text>
        <dbReference type="Rhea" id="RHEA:22728"/>
        <dbReference type="Rhea" id="RHEA-COMP:9742"/>
        <dbReference type="Rhea" id="RHEA-COMP:9743"/>
        <dbReference type="ChEBI" id="CHEBI:15378"/>
        <dbReference type="ChEBI" id="CHEBI:16144"/>
        <dbReference type="ChEBI" id="CHEBI:43474"/>
        <dbReference type="ChEBI" id="CHEBI:78533"/>
        <dbReference type="ChEBI" id="CHEBI:78573"/>
        <dbReference type="EC" id="2.9.1.1"/>
    </reaction>
</comment>
<comment type="similarity">
    <text evidence="7 8">Belongs to the SelA family.</text>
</comment>
<keyword evidence="3 8" id="KW-0808">Transferase</keyword>
<dbReference type="HAMAP" id="MF_00423">
    <property type="entry name" value="SelA"/>
    <property type="match status" value="1"/>
</dbReference>
<evidence type="ECO:0000256" key="3">
    <source>
        <dbReference type="ARBA" id="ARBA00022679"/>
    </source>
</evidence>
<comment type="pathway">
    <text evidence="8">Aminoacyl-tRNA biosynthesis; selenocysteinyl-tRNA(Sec) biosynthesis; selenocysteinyl-tRNA(Sec) from L-seryl-tRNA(Sec) (bacterial route): step 1/1.</text>
</comment>
<keyword evidence="5 8" id="KW-0648">Protein biosynthesis</keyword>
<sequence>MANPLKDLPSIKQIQDHANYEKYRETYGVADIYLTKLAKQAVQAERTRLKNNEMRENPIHKDILLKNIFKRMDEALQRLSTPAAIKVINATGIVLHTNLGRARIGENAARQVTASAANYSDLEYNLETGARGSRYERVEMLLTLITGAEAAVVVNNNAAAVFLVLRALAKERDVLVSRGELVEIGGSFRVSSIAAESGAHLVEVGTTNKTHPQDYVEAITERAAMILKVHRSNFTMSGFTSEVSRRELATISQNKQLIFYEDLGSGAFYDYQRYGIGEEPLISELLTEGVDIVSASGDKLFGGPQAGIILGKKSLIETIKRHQMMRALRVDKMTLAALTATLQAYLSPEVLKENVPAVRDILADPLEIAKRAQRLLDKLNAYKDLSVETVNTEARVGGGTMPEVMLKSAGVAVTHQTMSVSALAKALRTGRTAIVGRVAQDRLILDCRTITDDEIDDVVRAFQEILRS</sequence>
<gene>
    <name evidence="8 9" type="primary">selA</name>
    <name evidence="9" type="ORF">ACFO4N_01900</name>
</gene>
<comment type="cofactor">
    <cofactor evidence="1 8">
        <name>pyridoxal 5'-phosphate</name>
        <dbReference type="ChEBI" id="CHEBI:597326"/>
    </cofactor>
</comment>
<dbReference type="NCBIfam" id="TIGR00474">
    <property type="entry name" value="selA"/>
    <property type="match status" value="1"/>
</dbReference>
<evidence type="ECO:0000256" key="6">
    <source>
        <dbReference type="ARBA" id="ARBA00023266"/>
    </source>
</evidence>
<organism evidence="9 10">
    <name type="scientific">Camelliibacillus cellulosilyticus</name>
    <dbReference type="NCBI Taxonomy" id="2174486"/>
    <lineage>
        <taxon>Bacteria</taxon>
        <taxon>Bacillati</taxon>
        <taxon>Bacillota</taxon>
        <taxon>Bacilli</taxon>
        <taxon>Bacillales</taxon>
        <taxon>Sporolactobacillaceae</taxon>
        <taxon>Camelliibacillus</taxon>
    </lineage>
</organism>
<evidence type="ECO:0000313" key="10">
    <source>
        <dbReference type="Proteomes" id="UP001596022"/>
    </source>
</evidence>
<dbReference type="Gene3D" id="3.40.640.10">
    <property type="entry name" value="Type I PLP-dependent aspartate aminotransferase-like (Major domain)"/>
    <property type="match status" value="1"/>
</dbReference>
<dbReference type="InterPro" id="IPR018319">
    <property type="entry name" value="SelA-like"/>
</dbReference>
<dbReference type="Pfam" id="PF03841">
    <property type="entry name" value="SelA"/>
    <property type="match status" value="1"/>
</dbReference>
<evidence type="ECO:0000256" key="2">
    <source>
        <dbReference type="ARBA" id="ARBA00022490"/>
    </source>
</evidence>
<comment type="function">
    <text evidence="8">Converts seryl-tRNA(Sec) to selenocysteinyl-tRNA(Sec) required for selenoprotein biosynthesis.</text>
</comment>
<keyword evidence="2 8" id="KW-0963">Cytoplasm</keyword>
<proteinExistence type="inferred from homology"/>
<dbReference type="InterPro" id="IPR004534">
    <property type="entry name" value="SelA_trans"/>
</dbReference>
<evidence type="ECO:0000256" key="7">
    <source>
        <dbReference type="ARBA" id="ARBA00044507"/>
    </source>
</evidence>
<dbReference type="Gene3D" id="3.90.1150.180">
    <property type="match status" value="1"/>
</dbReference>
<protein>
    <recommendedName>
        <fullName evidence="8">L-seryl-tRNA(Sec) selenium transferase</fullName>
        <ecNumber evidence="8">2.9.1.1</ecNumber>
    </recommendedName>
    <alternativeName>
        <fullName evidence="8">Selenocysteine synthase</fullName>
        <shortName evidence="8">Sec synthase</shortName>
    </alternativeName>
    <alternativeName>
        <fullName evidence="8">Selenocysteinyl-tRNA(Sec) synthase</fullName>
    </alternativeName>
</protein>
<evidence type="ECO:0000256" key="5">
    <source>
        <dbReference type="ARBA" id="ARBA00022917"/>
    </source>
</evidence>
<reference evidence="10" key="1">
    <citation type="journal article" date="2019" name="Int. J. Syst. Evol. Microbiol.">
        <title>The Global Catalogue of Microorganisms (GCM) 10K type strain sequencing project: providing services to taxonomists for standard genome sequencing and annotation.</title>
        <authorList>
            <consortium name="The Broad Institute Genomics Platform"/>
            <consortium name="The Broad Institute Genome Sequencing Center for Infectious Disease"/>
            <person name="Wu L."/>
            <person name="Ma J."/>
        </authorList>
    </citation>
    <scope>NUCLEOTIDE SEQUENCE [LARGE SCALE GENOMIC DNA]</scope>
    <source>
        <strain evidence="10">CGMCC 1.16306</strain>
    </source>
</reference>
<evidence type="ECO:0000256" key="1">
    <source>
        <dbReference type="ARBA" id="ARBA00001933"/>
    </source>
</evidence>
<feature type="modified residue" description="N6-(pyridoxal phosphate)lysine" evidence="8">
    <location>
        <position position="299"/>
    </location>
</feature>
<evidence type="ECO:0000256" key="4">
    <source>
        <dbReference type="ARBA" id="ARBA00022898"/>
    </source>
</evidence>
<name>A0ABV9GJY5_9BACL</name>
<keyword evidence="10" id="KW-1185">Reference proteome</keyword>